<keyword evidence="2" id="KW-1185">Reference proteome</keyword>
<organism evidence="1 2">
    <name type="scientific">Mameliella alba</name>
    <dbReference type="NCBI Taxonomy" id="561184"/>
    <lineage>
        <taxon>Bacteria</taxon>
        <taxon>Pseudomonadati</taxon>
        <taxon>Pseudomonadota</taxon>
        <taxon>Alphaproteobacteria</taxon>
        <taxon>Rhodobacterales</taxon>
        <taxon>Roseobacteraceae</taxon>
        <taxon>Mameliella</taxon>
    </lineage>
</organism>
<dbReference type="Pfam" id="PF05962">
    <property type="entry name" value="HutD"/>
    <property type="match status" value="1"/>
</dbReference>
<dbReference type="PANTHER" id="PTHR37943">
    <property type="entry name" value="PROTEIN VES"/>
    <property type="match status" value="1"/>
</dbReference>
<dbReference type="Proteomes" id="UP000030960">
    <property type="component" value="Unassembled WGS sequence"/>
</dbReference>
<proteinExistence type="predicted"/>
<dbReference type="SUPFAM" id="SSF51182">
    <property type="entry name" value="RmlC-like cupins"/>
    <property type="match status" value="1"/>
</dbReference>
<dbReference type="STRING" id="561184.SAMN05216376_102496"/>
<evidence type="ECO:0000313" key="1">
    <source>
        <dbReference type="EMBL" id="KHQ50941.1"/>
    </source>
</evidence>
<name>A0A0B3S2N3_9RHOB</name>
<gene>
    <name evidence="1" type="ORF">OA50_04308</name>
</gene>
<dbReference type="InterPro" id="IPR014710">
    <property type="entry name" value="RmlC-like_jellyroll"/>
</dbReference>
<reference evidence="1 2" key="1">
    <citation type="submission" date="2014-10" db="EMBL/GenBank/DDBJ databases">
        <title>Genome sequence of Ponticoccus sp. strain UMTAT08 isolated from clonal culture of toxic dinoflagellate Alexandrium tamiyavanichii.</title>
        <authorList>
            <person name="Gan H.Y."/>
            <person name="Muhd D.-D."/>
            <person name="Mohd Noor M.E."/>
            <person name="Yeong Y.S."/>
            <person name="Usup G."/>
        </authorList>
    </citation>
    <scope>NUCLEOTIDE SEQUENCE [LARGE SCALE GENOMIC DNA]</scope>
    <source>
        <strain evidence="1 2">UMTAT08</strain>
    </source>
</reference>
<dbReference type="RefSeq" id="WP_052244741.1">
    <property type="nucleotide sequence ID" value="NZ_JSUQ01000020.1"/>
</dbReference>
<evidence type="ECO:0008006" key="3">
    <source>
        <dbReference type="Google" id="ProtNLM"/>
    </source>
</evidence>
<dbReference type="InterPro" id="IPR010282">
    <property type="entry name" value="Uncharacterised_HutD/Ves"/>
</dbReference>
<protein>
    <recommendedName>
        <fullName evidence="3">HutD-family protein</fullName>
    </recommendedName>
</protein>
<dbReference type="InterPro" id="IPR011051">
    <property type="entry name" value="RmlC_Cupin_sf"/>
</dbReference>
<dbReference type="PANTHER" id="PTHR37943:SF1">
    <property type="entry name" value="PROTEIN VES"/>
    <property type="match status" value="1"/>
</dbReference>
<sequence>MSQALQLIGPDHWTEMAWRNGGGTTSEICAETRDGALLWRLSTAIVERDGPYSVFPGLMRISTVIEGQGTRITEAGTDNWREIAPLVPSRIDGDRQIEGRLVNGPVRYLNLFFDPARLAAQVSVMRLNGGARTGNSPSAIFCVAGDCAIATSPSTSISAMTLVRDIPAETHLTGEATLVSVVLQPT</sequence>
<comment type="caution">
    <text evidence="1">The sequence shown here is derived from an EMBL/GenBank/DDBJ whole genome shotgun (WGS) entry which is preliminary data.</text>
</comment>
<accession>A0A0B3S2N3</accession>
<dbReference type="EMBL" id="JSUQ01000020">
    <property type="protein sequence ID" value="KHQ50941.1"/>
    <property type="molecule type" value="Genomic_DNA"/>
</dbReference>
<dbReference type="OrthoDB" id="9800082at2"/>
<evidence type="ECO:0000313" key="2">
    <source>
        <dbReference type="Proteomes" id="UP000030960"/>
    </source>
</evidence>
<dbReference type="Gene3D" id="2.60.120.10">
    <property type="entry name" value="Jelly Rolls"/>
    <property type="match status" value="1"/>
</dbReference>
<dbReference type="AlphaFoldDB" id="A0A0B3S2N3"/>